<feature type="region of interest" description="Disordered" evidence="7">
    <location>
        <begin position="456"/>
        <end position="483"/>
    </location>
</feature>
<comment type="subcellular location">
    <subcellularLocation>
        <location evidence="1">Membrane</location>
        <topology evidence="1">Multi-pass membrane protein</topology>
    </subcellularLocation>
</comment>
<feature type="transmembrane region" description="Helical" evidence="8">
    <location>
        <begin position="327"/>
        <end position="346"/>
    </location>
</feature>
<dbReference type="PANTHER" id="PTHR43791:SF4">
    <property type="entry name" value="PANTOTHENATE TRANSPORTER FEN2"/>
    <property type="match status" value="1"/>
</dbReference>
<organism evidence="10 11">
    <name type="scientific">Lophiotrema nucula</name>
    <dbReference type="NCBI Taxonomy" id="690887"/>
    <lineage>
        <taxon>Eukaryota</taxon>
        <taxon>Fungi</taxon>
        <taxon>Dikarya</taxon>
        <taxon>Ascomycota</taxon>
        <taxon>Pezizomycotina</taxon>
        <taxon>Dothideomycetes</taxon>
        <taxon>Pleosporomycetidae</taxon>
        <taxon>Pleosporales</taxon>
        <taxon>Lophiotremataceae</taxon>
        <taxon>Lophiotrema</taxon>
    </lineage>
</organism>
<feature type="transmembrane region" description="Helical" evidence="8">
    <location>
        <begin position="192"/>
        <end position="214"/>
    </location>
</feature>
<reference evidence="10" key="1">
    <citation type="journal article" date="2020" name="Stud. Mycol.">
        <title>101 Dothideomycetes genomes: a test case for predicting lifestyles and emergence of pathogens.</title>
        <authorList>
            <person name="Haridas S."/>
            <person name="Albert R."/>
            <person name="Binder M."/>
            <person name="Bloem J."/>
            <person name="Labutti K."/>
            <person name="Salamov A."/>
            <person name="Andreopoulos B."/>
            <person name="Baker S."/>
            <person name="Barry K."/>
            <person name="Bills G."/>
            <person name="Bluhm B."/>
            <person name="Cannon C."/>
            <person name="Castanera R."/>
            <person name="Culley D."/>
            <person name="Daum C."/>
            <person name="Ezra D."/>
            <person name="Gonzalez J."/>
            <person name="Henrissat B."/>
            <person name="Kuo A."/>
            <person name="Liang C."/>
            <person name="Lipzen A."/>
            <person name="Lutzoni F."/>
            <person name="Magnuson J."/>
            <person name="Mondo S."/>
            <person name="Nolan M."/>
            <person name="Ohm R."/>
            <person name="Pangilinan J."/>
            <person name="Park H.-J."/>
            <person name="Ramirez L."/>
            <person name="Alfaro M."/>
            <person name="Sun H."/>
            <person name="Tritt A."/>
            <person name="Yoshinaga Y."/>
            <person name="Zwiers L.-H."/>
            <person name="Turgeon B."/>
            <person name="Goodwin S."/>
            <person name="Spatafora J."/>
            <person name="Crous P."/>
            <person name="Grigoriev I."/>
        </authorList>
    </citation>
    <scope>NUCLEOTIDE SEQUENCE</scope>
    <source>
        <strain evidence="10">CBS 627.86</strain>
    </source>
</reference>
<dbReference type="FunFam" id="1.20.1250.20:FF:000065">
    <property type="entry name" value="Putative MFS pantothenate transporter"/>
    <property type="match status" value="1"/>
</dbReference>
<dbReference type="InterPro" id="IPR036259">
    <property type="entry name" value="MFS_trans_sf"/>
</dbReference>
<sequence length="483" mass="54124">MSLLTPLRTAVWGKPAATKEERRLIVKIDTFILTSCCLQYWVNYLDRSNLNNAYVSGMKEDLSMSGNQLNQINTVFWCAYFLGQIPNNLAMQYLRPRLWMPFCMISWGLLTLGTGFVHNWRHIMVIRFFQALFEGSTFVGTHYLLGSWYKDEELGKRTGIFTSSGLAGTLFSGVLQGAIYDSLNGRSGLPGWRWMFVIDFLITVPLAFYTWLVFPDTPRNTQAFYLTAAERELAINRLNKPDHAHGEVSKATFKRIFSTWHIYGFCFIWTMGSNCEMFSTNAIMNLYLKSLGTFSVTKVNYLPAAVSGVGIVATLVLGWYSDITRKSWHVGILTSCTAVIAGSIMLNPPSFGGKMFALYLNGCQWANQTVMFAWANRLIKDDDVKRSFILASMNTAAVIFYSFWAICFYAADQGPMWREGSIAMIVSGCCMGIGVMVVRYLQNRDAQLELSGTIEGVSERSSEDHADTEKGEKPGAGVAVSVS</sequence>
<feature type="transmembrane region" description="Helical" evidence="8">
    <location>
        <begin position="98"/>
        <end position="117"/>
    </location>
</feature>
<gene>
    <name evidence="10" type="ORF">BDV96DRAFT_605979</name>
</gene>
<feature type="domain" description="Major facilitator superfamily (MFS) profile" evidence="9">
    <location>
        <begin position="32"/>
        <end position="483"/>
    </location>
</feature>
<evidence type="ECO:0000256" key="6">
    <source>
        <dbReference type="ARBA" id="ARBA00037968"/>
    </source>
</evidence>
<evidence type="ECO:0000256" key="8">
    <source>
        <dbReference type="SAM" id="Phobius"/>
    </source>
</evidence>
<evidence type="ECO:0000256" key="5">
    <source>
        <dbReference type="ARBA" id="ARBA00023136"/>
    </source>
</evidence>
<dbReference type="GO" id="GO:0015233">
    <property type="term" value="F:pantothenate transmembrane transporter activity"/>
    <property type="evidence" value="ECO:0007669"/>
    <property type="project" value="TreeGrafter"/>
</dbReference>
<evidence type="ECO:0000256" key="1">
    <source>
        <dbReference type="ARBA" id="ARBA00004141"/>
    </source>
</evidence>
<evidence type="ECO:0000256" key="3">
    <source>
        <dbReference type="ARBA" id="ARBA00022692"/>
    </source>
</evidence>
<keyword evidence="4 8" id="KW-1133">Transmembrane helix</keyword>
<dbReference type="Pfam" id="PF07690">
    <property type="entry name" value="MFS_1"/>
    <property type="match status" value="1"/>
</dbReference>
<name>A0A6A5YPB1_9PLEO</name>
<dbReference type="EMBL" id="ML977350">
    <property type="protein sequence ID" value="KAF2107981.1"/>
    <property type="molecule type" value="Genomic_DNA"/>
</dbReference>
<evidence type="ECO:0000259" key="9">
    <source>
        <dbReference type="PROSITE" id="PS50850"/>
    </source>
</evidence>
<keyword evidence="2" id="KW-0813">Transport</keyword>
<feature type="transmembrane region" description="Helical" evidence="8">
    <location>
        <begin position="260"/>
        <end position="279"/>
    </location>
</feature>
<dbReference type="PROSITE" id="PS50850">
    <property type="entry name" value="MFS"/>
    <property type="match status" value="1"/>
</dbReference>
<dbReference type="Proteomes" id="UP000799770">
    <property type="component" value="Unassembled WGS sequence"/>
</dbReference>
<evidence type="ECO:0000256" key="2">
    <source>
        <dbReference type="ARBA" id="ARBA00022448"/>
    </source>
</evidence>
<comment type="similarity">
    <text evidence="6">Belongs to the major facilitator superfamily. Allantoate permease family.</text>
</comment>
<dbReference type="InterPro" id="IPR011701">
    <property type="entry name" value="MFS"/>
</dbReference>
<evidence type="ECO:0000256" key="4">
    <source>
        <dbReference type="ARBA" id="ARBA00022989"/>
    </source>
</evidence>
<feature type="transmembrane region" description="Helical" evidence="8">
    <location>
        <begin position="299"/>
        <end position="320"/>
    </location>
</feature>
<accession>A0A6A5YPB1</accession>
<dbReference type="PANTHER" id="PTHR43791">
    <property type="entry name" value="PERMEASE-RELATED"/>
    <property type="match status" value="1"/>
</dbReference>
<dbReference type="InterPro" id="IPR020846">
    <property type="entry name" value="MFS_dom"/>
</dbReference>
<evidence type="ECO:0000313" key="10">
    <source>
        <dbReference type="EMBL" id="KAF2107981.1"/>
    </source>
</evidence>
<feature type="transmembrane region" description="Helical" evidence="8">
    <location>
        <begin position="388"/>
        <end position="411"/>
    </location>
</feature>
<feature type="transmembrane region" description="Helical" evidence="8">
    <location>
        <begin position="358"/>
        <end position="376"/>
    </location>
</feature>
<keyword evidence="3 8" id="KW-0812">Transmembrane</keyword>
<keyword evidence="5 8" id="KW-0472">Membrane</keyword>
<feature type="transmembrane region" description="Helical" evidence="8">
    <location>
        <begin position="160"/>
        <end position="180"/>
    </location>
</feature>
<dbReference type="GO" id="GO:0098717">
    <property type="term" value="P:pantothenate import across plasma membrane"/>
    <property type="evidence" value="ECO:0007669"/>
    <property type="project" value="TreeGrafter"/>
</dbReference>
<dbReference type="OrthoDB" id="3639251at2759"/>
<dbReference type="AlphaFoldDB" id="A0A6A5YPB1"/>
<feature type="compositionally biased region" description="Basic and acidic residues" evidence="7">
    <location>
        <begin position="457"/>
        <end position="473"/>
    </location>
</feature>
<evidence type="ECO:0000256" key="7">
    <source>
        <dbReference type="SAM" id="MobiDB-lite"/>
    </source>
</evidence>
<proteinExistence type="inferred from homology"/>
<dbReference type="SUPFAM" id="SSF103473">
    <property type="entry name" value="MFS general substrate transporter"/>
    <property type="match status" value="1"/>
</dbReference>
<evidence type="ECO:0000313" key="11">
    <source>
        <dbReference type="Proteomes" id="UP000799770"/>
    </source>
</evidence>
<keyword evidence="11" id="KW-1185">Reference proteome</keyword>
<dbReference type="Gene3D" id="1.20.1250.20">
    <property type="entry name" value="MFS general substrate transporter like domains"/>
    <property type="match status" value="2"/>
</dbReference>
<dbReference type="GO" id="GO:0005886">
    <property type="term" value="C:plasma membrane"/>
    <property type="evidence" value="ECO:0007669"/>
    <property type="project" value="TreeGrafter"/>
</dbReference>
<protein>
    <submittedName>
        <fullName evidence="10">Major facilitator superfamily domain-containing protein</fullName>
    </submittedName>
</protein>
<feature type="transmembrane region" description="Helical" evidence="8">
    <location>
        <begin position="423"/>
        <end position="441"/>
    </location>
</feature>